<feature type="domain" description="DUF4140" evidence="4">
    <location>
        <begin position="32"/>
        <end position="128"/>
    </location>
</feature>
<feature type="coiled-coil region" evidence="1">
    <location>
        <begin position="151"/>
        <end position="206"/>
    </location>
</feature>
<evidence type="ECO:0000313" key="6">
    <source>
        <dbReference type="Proteomes" id="UP000199054"/>
    </source>
</evidence>
<proteinExistence type="predicted"/>
<dbReference type="STRING" id="34002.SAMN04489859_102255"/>
<dbReference type="InterPro" id="IPR025554">
    <property type="entry name" value="DUF4140"/>
</dbReference>
<dbReference type="InterPro" id="IPR037291">
    <property type="entry name" value="DUF4139"/>
</dbReference>
<dbReference type="NCBIfam" id="TIGR02231">
    <property type="entry name" value="mucoidy inhibitor MuiA family protein"/>
    <property type="match status" value="1"/>
</dbReference>
<name>A0A1H8KJP3_9RHOB</name>
<dbReference type="Pfam" id="PF13600">
    <property type="entry name" value="DUF4140"/>
    <property type="match status" value="1"/>
</dbReference>
<dbReference type="Proteomes" id="UP000199054">
    <property type="component" value="Unassembled WGS sequence"/>
</dbReference>
<feature type="signal peptide" evidence="2">
    <location>
        <begin position="1"/>
        <end position="20"/>
    </location>
</feature>
<evidence type="ECO:0000256" key="1">
    <source>
        <dbReference type="SAM" id="Coils"/>
    </source>
</evidence>
<dbReference type="Pfam" id="PF13598">
    <property type="entry name" value="DUF4139"/>
    <property type="match status" value="1"/>
</dbReference>
<dbReference type="EMBL" id="FODE01000022">
    <property type="protein sequence ID" value="SEN92901.1"/>
    <property type="molecule type" value="Genomic_DNA"/>
</dbReference>
<evidence type="ECO:0000256" key="2">
    <source>
        <dbReference type="SAM" id="SignalP"/>
    </source>
</evidence>
<evidence type="ECO:0000313" key="5">
    <source>
        <dbReference type="EMBL" id="SEN92901.1"/>
    </source>
</evidence>
<organism evidence="5 6">
    <name type="scientific">Paracoccus alcaliphilus</name>
    <dbReference type="NCBI Taxonomy" id="34002"/>
    <lineage>
        <taxon>Bacteria</taxon>
        <taxon>Pseudomonadati</taxon>
        <taxon>Pseudomonadota</taxon>
        <taxon>Alphaproteobacteria</taxon>
        <taxon>Rhodobacterales</taxon>
        <taxon>Paracoccaceae</taxon>
        <taxon>Paracoccus</taxon>
    </lineage>
</organism>
<feature type="domain" description="DUF4139" evidence="3">
    <location>
        <begin position="225"/>
        <end position="539"/>
    </location>
</feature>
<dbReference type="PANTHER" id="PTHR31005">
    <property type="entry name" value="DUF4139 DOMAIN-CONTAINING PROTEIN"/>
    <property type="match status" value="1"/>
</dbReference>
<feature type="chain" id="PRO_5011766290" description="DUF4139 domain-containing protein" evidence="2">
    <location>
        <begin position="21"/>
        <end position="545"/>
    </location>
</feature>
<protein>
    <recommendedName>
        <fullName evidence="7">DUF4139 domain-containing protein</fullName>
    </recommendedName>
</protein>
<evidence type="ECO:0000259" key="3">
    <source>
        <dbReference type="Pfam" id="PF13598"/>
    </source>
</evidence>
<dbReference type="AlphaFoldDB" id="A0A1H8KJP3"/>
<keyword evidence="1" id="KW-0175">Coiled coil</keyword>
<evidence type="ECO:0008006" key="7">
    <source>
        <dbReference type="Google" id="ProtNLM"/>
    </source>
</evidence>
<keyword evidence="2" id="KW-0732">Signal</keyword>
<dbReference type="PANTHER" id="PTHR31005:SF8">
    <property type="entry name" value="DUF4139 DOMAIN-CONTAINING PROTEIN"/>
    <property type="match status" value="1"/>
</dbReference>
<sequence>MTFHRFLVAALCVAASPTLADRIEIQPRTDHVTIFPQGATIRWQVDLADAPQGRHELILPGLPQGMDPSALRIEAEGATIGSVALQTGRPHPGTAAESPAITDARDRLRAARDALIDFEHTIARHRADADSWRERAGMVRDMMRGDTRVGADQLQANADQAGQMIADYLARASDAGREAALMESGREPLERDIRQAEEALAAVLNDTGHETLVVTVEKTSDDARLSLSGFTRQASWAPDYDLRLERDSGRIAMQRGLVITQSSGIDWQDVALTLSTARPSGQVAPTEVPGWMPSIVDPATLMRNQGAAAPAVAGAVAESYIASDAAQDSPVAAKAVLANIGMTVAYDYPGPVTIRDGADANRLRLDDKLLEAEVLAEAAPRFDDTAFVVAETTNSLDEPILPGQATLYLDGAMIGQTMLELTAPGDDLDLAFGPIDGITAELRVPEDEQGERGLIRRSNAQSLTETLILRNLTGEDWPLRVVDRVPVSRQSDLTVDWSADPQPSETDPDGRRGILYWQDLLAAGDSREITLTTQMRWPEGKELRR</sequence>
<dbReference type="RefSeq" id="WP_170851873.1">
    <property type="nucleotide sequence ID" value="NZ_CP067124.1"/>
</dbReference>
<evidence type="ECO:0000259" key="4">
    <source>
        <dbReference type="Pfam" id="PF13600"/>
    </source>
</evidence>
<keyword evidence="6" id="KW-1185">Reference proteome</keyword>
<accession>A0A1H8KJP3</accession>
<dbReference type="InterPro" id="IPR011935">
    <property type="entry name" value="CHP02231"/>
</dbReference>
<reference evidence="5 6" key="1">
    <citation type="submission" date="2016-10" db="EMBL/GenBank/DDBJ databases">
        <authorList>
            <person name="de Groot N.N."/>
        </authorList>
    </citation>
    <scope>NUCLEOTIDE SEQUENCE [LARGE SCALE GENOMIC DNA]</scope>
    <source>
        <strain evidence="5 6">DSM 8512</strain>
    </source>
</reference>
<gene>
    <name evidence="5" type="ORF">SAMN04489859_102255</name>
</gene>